<dbReference type="Pfam" id="PF04480">
    <property type="entry name" value="DUF559"/>
    <property type="match status" value="1"/>
</dbReference>
<evidence type="ECO:0000313" key="3">
    <source>
        <dbReference type="EMBL" id="MYL18270.1"/>
    </source>
</evidence>
<dbReference type="InterPro" id="IPR007569">
    <property type="entry name" value="DUF559"/>
</dbReference>
<feature type="transmembrane region" description="Helical" evidence="1">
    <location>
        <begin position="6"/>
        <end position="24"/>
    </location>
</feature>
<keyword evidence="1" id="KW-1133">Transmembrane helix</keyword>
<evidence type="ECO:0000259" key="2">
    <source>
        <dbReference type="Pfam" id="PF04480"/>
    </source>
</evidence>
<dbReference type="EMBL" id="WMET01000001">
    <property type="protein sequence ID" value="MYL18270.1"/>
    <property type="molecule type" value="Genomic_DNA"/>
</dbReference>
<keyword evidence="1" id="KW-0472">Membrane</keyword>
<sequence>MTNSTLFPTLFFFLFLLFSFGFIFSNRRQAKDKQAVEKEVSKKALAEKLHSELSKYGLHPQPYYQEGEFVIDMAFPELKIAIEAVEHEYLVSPDQWEMEWERDAFLKNHGWTVLRFSAARIEEDISRIAEKISRELAGRHHAGS</sequence>
<dbReference type="AlphaFoldDB" id="A0A845DLB4"/>
<comment type="caution">
    <text evidence="3">The sequence shown here is derived from an EMBL/GenBank/DDBJ whole genome shotgun (WGS) entry which is preliminary data.</text>
</comment>
<proteinExistence type="predicted"/>
<feature type="domain" description="DUF559" evidence="2">
    <location>
        <begin position="66"/>
        <end position="136"/>
    </location>
</feature>
<evidence type="ECO:0000313" key="4">
    <source>
        <dbReference type="Proteomes" id="UP000460949"/>
    </source>
</evidence>
<dbReference type="Proteomes" id="UP000460949">
    <property type="component" value="Unassembled WGS sequence"/>
</dbReference>
<dbReference type="RefSeq" id="WP_160834756.1">
    <property type="nucleotide sequence ID" value="NZ_WMET01000001.1"/>
</dbReference>
<accession>A0A845DLB4</accession>
<dbReference type="Gene3D" id="3.40.960.10">
    <property type="entry name" value="VSR Endonuclease"/>
    <property type="match status" value="1"/>
</dbReference>
<reference evidence="3 4" key="1">
    <citation type="submission" date="2019-11" db="EMBL/GenBank/DDBJ databases">
        <title>Genome sequences of 17 halophilic strains isolated from different environments.</title>
        <authorList>
            <person name="Furrow R.E."/>
        </authorList>
    </citation>
    <scope>NUCLEOTIDE SEQUENCE [LARGE SCALE GENOMIC DNA]</scope>
    <source>
        <strain evidence="3 4">22511_23_Filter</strain>
    </source>
</reference>
<gene>
    <name evidence="3" type="ORF">GLW04_00115</name>
</gene>
<name>A0A845DLB4_9BACI</name>
<organism evidence="3 4">
    <name type="scientific">Halobacillus litoralis</name>
    <dbReference type="NCBI Taxonomy" id="45668"/>
    <lineage>
        <taxon>Bacteria</taxon>
        <taxon>Bacillati</taxon>
        <taxon>Bacillota</taxon>
        <taxon>Bacilli</taxon>
        <taxon>Bacillales</taxon>
        <taxon>Bacillaceae</taxon>
        <taxon>Halobacillus</taxon>
    </lineage>
</organism>
<protein>
    <submittedName>
        <fullName evidence="3">DUF559 domain-containing protein</fullName>
    </submittedName>
</protein>
<dbReference type="OrthoDB" id="9757917at2"/>
<evidence type="ECO:0000256" key="1">
    <source>
        <dbReference type="SAM" id="Phobius"/>
    </source>
</evidence>
<keyword evidence="1" id="KW-0812">Transmembrane</keyword>